<dbReference type="EMBL" id="WHUW01000018">
    <property type="protein sequence ID" value="KAF8437665.1"/>
    <property type="molecule type" value="Genomic_DNA"/>
</dbReference>
<accession>A0AAD4BR42</accession>
<name>A0AAD4BR42_BOLED</name>
<reference evidence="1" key="1">
    <citation type="submission" date="2019-10" db="EMBL/GenBank/DDBJ databases">
        <authorList>
            <consortium name="DOE Joint Genome Institute"/>
            <person name="Kuo A."/>
            <person name="Miyauchi S."/>
            <person name="Kiss E."/>
            <person name="Drula E."/>
            <person name="Kohler A."/>
            <person name="Sanchez-Garcia M."/>
            <person name="Andreopoulos B."/>
            <person name="Barry K.W."/>
            <person name="Bonito G."/>
            <person name="Buee M."/>
            <person name="Carver A."/>
            <person name="Chen C."/>
            <person name="Cichocki N."/>
            <person name="Clum A."/>
            <person name="Culley D."/>
            <person name="Crous P.W."/>
            <person name="Fauchery L."/>
            <person name="Girlanda M."/>
            <person name="Hayes R."/>
            <person name="Keri Z."/>
            <person name="LaButti K."/>
            <person name="Lipzen A."/>
            <person name="Lombard V."/>
            <person name="Magnuson J."/>
            <person name="Maillard F."/>
            <person name="Morin E."/>
            <person name="Murat C."/>
            <person name="Nolan M."/>
            <person name="Ohm R."/>
            <person name="Pangilinan J."/>
            <person name="Pereira M."/>
            <person name="Perotto S."/>
            <person name="Peter M."/>
            <person name="Riley R."/>
            <person name="Sitrit Y."/>
            <person name="Stielow B."/>
            <person name="Szollosi G."/>
            <person name="Zifcakova L."/>
            <person name="Stursova M."/>
            <person name="Spatafora J.W."/>
            <person name="Tedersoo L."/>
            <person name="Vaario L.-M."/>
            <person name="Yamada A."/>
            <person name="Yan M."/>
            <person name="Wang P."/>
            <person name="Xu J."/>
            <person name="Bruns T."/>
            <person name="Baldrian P."/>
            <person name="Vilgalys R."/>
            <person name="Henrissat B."/>
            <person name="Grigoriev I.V."/>
            <person name="Hibbett D."/>
            <person name="Nagy L.G."/>
            <person name="Martin F.M."/>
        </authorList>
    </citation>
    <scope>NUCLEOTIDE SEQUENCE</scope>
    <source>
        <strain evidence="1">BED1</strain>
    </source>
</reference>
<gene>
    <name evidence="1" type="ORF">L210DRAFT_2339601</name>
</gene>
<evidence type="ECO:0000313" key="1">
    <source>
        <dbReference type="EMBL" id="KAF8437665.1"/>
    </source>
</evidence>
<dbReference type="AlphaFoldDB" id="A0AAD4BR42"/>
<comment type="caution">
    <text evidence="1">The sequence shown here is derived from an EMBL/GenBank/DDBJ whole genome shotgun (WGS) entry which is preliminary data.</text>
</comment>
<protein>
    <submittedName>
        <fullName evidence="1">Uncharacterized protein</fullName>
    </submittedName>
</protein>
<sequence>MMASWSRMNSRTHLHKVPLTAPHGHPDKSRCSIVRVTPRSLVRATPGAESQDAILMIRVVVDLPSWPPFKPRYLGNFDNSFAVLNASGLTDLDHAISRNAVDLNLLGHPHKPGCLINLSSSFQARFKPRRLADLVDEVSMLRSTAELPRCPNHLHKPGYLRSRGRNYDTLASPLVVIMTRLTTLASWTTASLFLSSQGDEC</sequence>
<organism evidence="1 2">
    <name type="scientific">Boletus edulis BED1</name>
    <dbReference type="NCBI Taxonomy" id="1328754"/>
    <lineage>
        <taxon>Eukaryota</taxon>
        <taxon>Fungi</taxon>
        <taxon>Dikarya</taxon>
        <taxon>Basidiomycota</taxon>
        <taxon>Agaricomycotina</taxon>
        <taxon>Agaricomycetes</taxon>
        <taxon>Agaricomycetidae</taxon>
        <taxon>Boletales</taxon>
        <taxon>Boletineae</taxon>
        <taxon>Boletaceae</taxon>
        <taxon>Boletoideae</taxon>
        <taxon>Boletus</taxon>
    </lineage>
</organism>
<dbReference type="Proteomes" id="UP001194468">
    <property type="component" value="Unassembled WGS sequence"/>
</dbReference>
<keyword evidence="2" id="KW-1185">Reference proteome</keyword>
<proteinExistence type="predicted"/>
<evidence type="ECO:0000313" key="2">
    <source>
        <dbReference type="Proteomes" id="UP001194468"/>
    </source>
</evidence>
<reference evidence="1" key="2">
    <citation type="journal article" date="2020" name="Nat. Commun.">
        <title>Large-scale genome sequencing of mycorrhizal fungi provides insights into the early evolution of symbiotic traits.</title>
        <authorList>
            <person name="Miyauchi S."/>
            <person name="Kiss E."/>
            <person name="Kuo A."/>
            <person name="Drula E."/>
            <person name="Kohler A."/>
            <person name="Sanchez-Garcia M."/>
            <person name="Morin E."/>
            <person name="Andreopoulos B."/>
            <person name="Barry K.W."/>
            <person name="Bonito G."/>
            <person name="Buee M."/>
            <person name="Carver A."/>
            <person name="Chen C."/>
            <person name="Cichocki N."/>
            <person name="Clum A."/>
            <person name="Culley D."/>
            <person name="Crous P.W."/>
            <person name="Fauchery L."/>
            <person name="Girlanda M."/>
            <person name="Hayes R.D."/>
            <person name="Keri Z."/>
            <person name="LaButti K."/>
            <person name="Lipzen A."/>
            <person name="Lombard V."/>
            <person name="Magnuson J."/>
            <person name="Maillard F."/>
            <person name="Murat C."/>
            <person name="Nolan M."/>
            <person name="Ohm R.A."/>
            <person name="Pangilinan J."/>
            <person name="Pereira M.F."/>
            <person name="Perotto S."/>
            <person name="Peter M."/>
            <person name="Pfister S."/>
            <person name="Riley R."/>
            <person name="Sitrit Y."/>
            <person name="Stielow J.B."/>
            <person name="Szollosi G."/>
            <person name="Zifcakova L."/>
            <person name="Stursova M."/>
            <person name="Spatafora J.W."/>
            <person name="Tedersoo L."/>
            <person name="Vaario L.M."/>
            <person name="Yamada A."/>
            <person name="Yan M."/>
            <person name="Wang P."/>
            <person name="Xu J."/>
            <person name="Bruns T."/>
            <person name="Baldrian P."/>
            <person name="Vilgalys R."/>
            <person name="Dunand C."/>
            <person name="Henrissat B."/>
            <person name="Grigoriev I.V."/>
            <person name="Hibbett D."/>
            <person name="Nagy L.G."/>
            <person name="Martin F.M."/>
        </authorList>
    </citation>
    <scope>NUCLEOTIDE SEQUENCE</scope>
    <source>
        <strain evidence="1">BED1</strain>
    </source>
</reference>